<protein>
    <submittedName>
        <fullName evidence="1">Uncharacterized protein</fullName>
    </submittedName>
</protein>
<dbReference type="EnsemblMetazoa" id="GPPI031072-RA">
    <property type="protein sequence ID" value="GPPI031072-PA"/>
    <property type="gene ID" value="GPPI031072"/>
</dbReference>
<evidence type="ECO:0000313" key="2">
    <source>
        <dbReference type="Proteomes" id="UP000092460"/>
    </source>
</evidence>
<reference evidence="2" key="1">
    <citation type="submission" date="2015-01" db="EMBL/GenBank/DDBJ databases">
        <authorList>
            <person name="Aksoy S."/>
            <person name="Warren W."/>
            <person name="Wilson R.K."/>
        </authorList>
    </citation>
    <scope>NUCLEOTIDE SEQUENCE [LARGE SCALE GENOMIC DNA]</scope>
    <source>
        <strain evidence="2">IAEA</strain>
    </source>
</reference>
<dbReference type="Proteomes" id="UP000092460">
    <property type="component" value="Unassembled WGS sequence"/>
</dbReference>
<proteinExistence type="predicted"/>
<accession>A0A1B0BIB8</accession>
<dbReference type="AlphaFoldDB" id="A0A1B0BIB8"/>
<keyword evidence="2" id="KW-1185">Reference proteome</keyword>
<dbReference type="EMBL" id="JXJN01014875">
    <property type="status" value="NOT_ANNOTATED_CDS"/>
    <property type="molecule type" value="Genomic_DNA"/>
</dbReference>
<evidence type="ECO:0000313" key="1">
    <source>
        <dbReference type="EnsemblMetazoa" id="GPPI031072-PA"/>
    </source>
</evidence>
<name>A0A1B0BIB8_9MUSC</name>
<organism evidence="1 2">
    <name type="scientific">Glossina palpalis gambiensis</name>
    <dbReference type="NCBI Taxonomy" id="67801"/>
    <lineage>
        <taxon>Eukaryota</taxon>
        <taxon>Metazoa</taxon>
        <taxon>Ecdysozoa</taxon>
        <taxon>Arthropoda</taxon>
        <taxon>Hexapoda</taxon>
        <taxon>Insecta</taxon>
        <taxon>Pterygota</taxon>
        <taxon>Neoptera</taxon>
        <taxon>Endopterygota</taxon>
        <taxon>Diptera</taxon>
        <taxon>Brachycera</taxon>
        <taxon>Muscomorpha</taxon>
        <taxon>Hippoboscoidea</taxon>
        <taxon>Glossinidae</taxon>
        <taxon>Glossina</taxon>
    </lineage>
</organism>
<sequence>MKSGKTISHLTAVIAFYLCFGARICTTSFMLLMEFIESSWVLRAELNGLTMDPSSKCSNTLRWQSEGSILVHQTTSAKTAAHNESYQETKRKLL</sequence>
<dbReference type="VEuPathDB" id="VectorBase:GPPI031072"/>
<reference evidence="1" key="2">
    <citation type="submission" date="2020-05" db="UniProtKB">
        <authorList>
            <consortium name="EnsemblMetazoa"/>
        </authorList>
    </citation>
    <scope>IDENTIFICATION</scope>
    <source>
        <strain evidence="1">IAEA</strain>
    </source>
</reference>